<dbReference type="HAMAP" id="MF_01430">
    <property type="entry name" value="OM_assembly_BamA"/>
    <property type="match status" value="1"/>
</dbReference>
<comment type="similarity">
    <text evidence="8">Belongs to the BamA family.</text>
</comment>
<dbReference type="PROSITE" id="PS51779">
    <property type="entry name" value="POTRA"/>
    <property type="match status" value="4"/>
</dbReference>
<evidence type="ECO:0000256" key="7">
    <source>
        <dbReference type="ARBA" id="ARBA00023237"/>
    </source>
</evidence>
<evidence type="ECO:0000256" key="1">
    <source>
        <dbReference type="ARBA" id="ARBA00004370"/>
    </source>
</evidence>
<evidence type="ECO:0000259" key="10">
    <source>
        <dbReference type="PROSITE" id="PS51779"/>
    </source>
</evidence>
<evidence type="ECO:0000256" key="5">
    <source>
        <dbReference type="ARBA" id="ARBA00022737"/>
    </source>
</evidence>
<proteinExistence type="inferred from homology"/>
<dbReference type="InterPro" id="IPR010827">
    <property type="entry name" value="BamA/TamA_POTRA"/>
</dbReference>
<organism evidence="11 12">
    <name type="scientific">Sulfitobacter pacificus</name>
    <dbReference type="NCBI Taxonomy" id="1499314"/>
    <lineage>
        <taxon>Bacteria</taxon>
        <taxon>Pseudomonadati</taxon>
        <taxon>Pseudomonadota</taxon>
        <taxon>Alphaproteobacteria</taxon>
        <taxon>Rhodobacterales</taxon>
        <taxon>Roseobacteraceae</taxon>
        <taxon>Sulfitobacter</taxon>
    </lineage>
</organism>
<gene>
    <name evidence="8 11" type="primary">bamA</name>
    <name evidence="11" type="ORF">GCM10007927_13010</name>
</gene>
<dbReference type="Pfam" id="PF07244">
    <property type="entry name" value="POTRA"/>
    <property type="match status" value="5"/>
</dbReference>
<feature type="domain" description="POTRA" evidence="10">
    <location>
        <begin position="378"/>
        <end position="451"/>
    </location>
</feature>
<evidence type="ECO:0000256" key="8">
    <source>
        <dbReference type="HAMAP-Rule" id="MF_01430"/>
    </source>
</evidence>
<accession>A0ABQ5VHF8</accession>
<keyword evidence="4 8" id="KW-0732">Signal</keyword>
<dbReference type="InterPro" id="IPR000184">
    <property type="entry name" value="Bac_surfAg_D15"/>
</dbReference>
<comment type="subcellular location">
    <subcellularLocation>
        <location evidence="8">Cell outer membrane</location>
    </subcellularLocation>
    <subcellularLocation>
        <location evidence="1">Membrane</location>
    </subcellularLocation>
</comment>
<dbReference type="Proteomes" id="UP001161388">
    <property type="component" value="Unassembled WGS sequence"/>
</dbReference>
<dbReference type="EMBL" id="BSNL01000001">
    <property type="protein sequence ID" value="GLQ26498.1"/>
    <property type="molecule type" value="Genomic_DNA"/>
</dbReference>
<evidence type="ECO:0000256" key="3">
    <source>
        <dbReference type="ARBA" id="ARBA00022692"/>
    </source>
</evidence>
<feature type="domain" description="POTRA" evidence="10">
    <location>
        <begin position="125"/>
        <end position="202"/>
    </location>
</feature>
<evidence type="ECO:0000256" key="2">
    <source>
        <dbReference type="ARBA" id="ARBA00022452"/>
    </source>
</evidence>
<evidence type="ECO:0000313" key="12">
    <source>
        <dbReference type="Proteomes" id="UP001161388"/>
    </source>
</evidence>
<evidence type="ECO:0000256" key="6">
    <source>
        <dbReference type="ARBA" id="ARBA00023136"/>
    </source>
</evidence>
<dbReference type="PANTHER" id="PTHR12815">
    <property type="entry name" value="SORTING AND ASSEMBLY MACHINERY SAMM50 PROTEIN FAMILY MEMBER"/>
    <property type="match status" value="1"/>
</dbReference>
<dbReference type="Pfam" id="PF01103">
    <property type="entry name" value="Omp85"/>
    <property type="match status" value="1"/>
</dbReference>
<evidence type="ECO:0000313" key="11">
    <source>
        <dbReference type="EMBL" id="GLQ26498.1"/>
    </source>
</evidence>
<reference evidence="11" key="2">
    <citation type="submission" date="2023-01" db="EMBL/GenBank/DDBJ databases">
        <title>Draft genome sequence of Sulfitobacter pacificus strain NBRC 109915.</title>
        <authorList>
            <person name="Sun Q."/>
            <person name="Mori K."/>
        </authorList>
    </citation>
    <scope>NUCLEOTIDE SEQUENCE</scope>
    <source>
        <strain evidence="11">NBRC 109915</strain>
    </source>
</reference>
<dbReference type="InterPro" id="IPR039910">
    <property type="entry name" value="D15-like"/>
</dbReference>
<dbReference type="PANTHER" id="PTHR12815:SF23">
    <property type="entry name" value="OUTER MEMBRANE PROTEIN ASSEMBLY FACTOR BAMA"/>
    <property type="match status" value="1"/>
</dbReference>
<keyword evidence="12" id="KW-1185">Reference proteome</keyword>
<evidence type="ECO:0000256" key="9">
    <source>
        <dbReference type="NCBIfam" id="TIGR03303"/>
    </source>
</evidence>
<dbReference type="PIRSF" id="PIRSF006076">
    <property type="entry name" value="OM_assembly_OMP85"/>
    <property type="match status" value="1"/>
</dbReference>
<dbReference type="Gene3D" id="3.10.20.310">
    <property type="entry name" value="membrane protein fhac"/>
    <property type="match status" value="5"/>
</dbReference>
<comment type="caution">
    <text evidence="11">The sequence shown here is derived from an EMBL/GenBank/DDBJ whole genome shotgun (WGS) entry which is preliminary data.</text>
</comment>
<keyword evidence="2 8" id="KW-1134">Transmembrane beta strand</keyword>
<keyword evidence="6 8" id="KW-0472">Membrane</keyword>
<dbReference type="InterPro" id="IPR023707">
    <property type="entry name" value="OM_assembly_BamA"/>
</dbReference>
<dbReference type="NCBIfam" id="TIGR03303">
    <property type="entry name" value="OM_YaeT"/>
    <property type="match status" value="1"/>
</dbReference>
<keyword evidence="7 8" id="KW-0998">Cell outer membrane</keyword>
<name>A0ABQ5VHF8_9RHOB</name>
<protein>
    <recommendedName>
        <fullName evidence="8 9">Outer membrane protein assembly factor BamA</fullName>
    </recommendedName>
</protein>
<comment type="function">
    <text evidence="8">Part of the outer membrane protein assembly complex, which is involved in assembly and insertion of beta-barrel proteins into the outer membrane.</text>
</comment>
<feature type="domain" description="POTRA" evidence="10">
    <location>
        <begin position="205"/>
        <end position="293"/>
    </location>
</feature>
<reference evidence="11" key="1">
    <citation type="journal article" date="2014" name="Int. J. Syst. Evol. Microbiol.">
        <title>Complete genome of a new Firmicutes species belonging to the dominant human colonic microbiota ('Ruminococcus bicirculans') reveals two chromosomes and a selective capacity to utilize plant glucans.</title>
        <authorList>
            <consortium name="NISC Comparative Sequencing Program"/>
            <person name="Wegmann U."/>
            <person name="Louis P."/>
            <person name="Goesmann A."/>
            <person name="Henrissat B."/>
            <person name="Duncan S.H."/>
            <person name="Flint H.J."/>
        </authorList>
    </citation>
    <scope>NUCLEOTIDE SEQUENCE</scope>
    <source>
        <strain evidence="11">NBRC 109915</strain>
    </source>
</reference>
<dbReference type="Gene3D" id="2.40.160.50">
    <property type="entry name" value="membrane protein fhac: a member of the omp85/tpsb transporter family"/>
    <property type="match status" value="1"/>
</dbReference>
<comment type="subunit">
    <text evidence="8">Part of the Bam complex.</text>
</comment>
<keyword evidence="5 8" id="KW-0677">Repeat</keyword>
<feature type="domain" description="POTRA" evidence="10">
    <location>
        <begin position="57"/>
        <end position="124"/>
    </location>
</feature>
<keyword evidence="3 8" id="KW-0812">Transmembrane</keyword>
<evidence type="ECO:0000256" key="4">
    <source>
        <dbReference type="ARBA" id="ARBA00022729"/>
    </source>
</evidence>
<sequence length="794" mass="87886">MKSKDWVETMRLSTWGAVPFHQVKTSTIAKLARSASVCALLSVAWVATSVPVQAQQYQFNSVQINGNNRIGDAAILRSAGITRGQPMSGGQLNDAYQKLQNSGLFESVEIEPRGGTLVISVVELPTLNRVRFEGNKRVKDEALAQLIGSTERRVFNPSQAKSDAAAIAEAYSSEGRIAARVQPRIIRRDQNRVDLVFEIFEGDNVEIERLSFVGNRKYSDRRLRRVLGTKQAGFFRRLVKRDTFREGQVDVDKQLLRDFYLSRGYVDMRTTAVNGELTEERDGFFVSYNITEGQQFKFGEVSVVSQMPNVDADTYRNIVKVRPGVIYSPTLVEADIARLERQAIRDGVDFMRVEPQINRNDRDLTLDVTYVISRGQRVFVERIDIEGNTTTLDRVIRRQFDSVEGDPFNPREIRQAAERIRALNYFETAEVNAREGSSGEQVVVDVDVVEKPTGSLNFGGSFSNNDGVGVAVSFAEENFLGRGQKLSLSISTAEDATRYGINFVEPALLGRDLAFGLNIDYAETNSSFASYDTERLIVQPSLSFPVSENGRLSLRYTAEQIDLLARDPAENGLTVGGDIAADAQISSAIGYEYTYDTRRSGLDPTAGVLFQFSQDFAGLGGDSKYIKTVAKVTGEKRVFNEDVTLRATLEGGALAWQEGTNRVVDRFLLGPSIIRGFEPGGIGPRDTSGTSNDPLGGNLYVAARFEAEFPLGLPEEYGISGGVFYDVANLWNLDDVNLNGGNVQGEAGSFRHVVGVSLFWTTPVGPLQFNFSKALKSEDFDEEQSFEITLRTQF</sequence>
<dbReference type="InterPro" id="IPR034746">
    <property type="entry name" value="POTRA"/>
</dbReference>